<feature type="transmembrane region" description="Helical" evidence="2">
    <location>
        <begin position="283"/>
        <end position="310"/>
    </location>
</feature>
<name>A0A6M3IPN3_9ZZZZ</name>
<dbReference type="PANTHER" id="PTHR37813:SF1">
    <property type="entry name" value="FELS-2 PROPHAGE PROTEIN"/>
    <property type="match status" value="1"/>
</dbReference>
<dbReference type="EMBL" id="MT141367">
    <property type="protein sequence ID" value="QJA59383.1"/>
    <property type="molecule type" value="Genomic_DNA"/>
</dbReference>
<reference evidence="3" key="1">
    <citation type="submission" date="2020-03" db="EMBL/GenBank/DDBJ databases">
        <title>The deep terrestrial virosphere.</title>
        <authorList>
            <person name="Holmfeldt K."/>
            <person name="Nilsson E."/>
            <person name="Simone D."/>
            <person name="Lopez-Fernandez M."/>
            <person name="Wu X."/>
            <person name="de Brujin I."/>
            <person name="Lundin D."/>
            <person name="Andersson A."/>
            <person name="Bertilsson S."/>
            <person name="Dopson M."/>
        </authorList>
    </citation>
    <scope>NUCLEOTIDE SEQUENCE</scope>
    <source>
        <strain evidence="3">MM415B01303</strain>
    </source>
</reference>
<keyword evidence="2" id="KW-0812">Transmembrane</keyword>
<dbReference type="NCBIfam" id="TIGR01760">
    <property type="entry name" value="tape_meas_TP901"/>
    <property type="match status" value="1"/>
</dbReference>
<evidence type="ECO:0000313" key="3">
    <source>
        <dbReference type="EMBL" id="QJA59383.1"/>
    </source>
</evidence>
<organism evidence="3">
    <name type="scientific">viral metagenome</name>
    <dbReference type="NCBI Taxonomy" id="1070528"/>
    <lineage>
        <taxon>unclassified sequences</taxon>
        <taxon>metagenomes</taxon>
        <taxon>organismal metagenomes</taxon>
    </lineage>
</organism>
<dbReference type="AlphaFoldDB" id="A0A6M3IPN3"/>
<dbReference type="InterPro" id="IPR010090">
    <property type="entry name" value="Phage_tape_meas"/>
</dbReference>
<accession>A0A6M3IPN3</accession>
<evidence type="ECO:0008006" key="4">
    <source>
        <dbReference type="Google" id="ProtNLM"/>
    </source>
</evidence>
<feature type="transmembrane region" description="Helical" evidence="2">
    <location>
        <begin position="44"/>
        <end position="67"/>
    </location>
</feature>
<gene>
    <name evidence="3" type="ORF">MM415B01303_0018</name>
</gene>
<evidence type="ECO:0000256" key="2">
    <source>
        <dbReference type="SAM" id="Phobius"/>
    </source>
</evidence>
<sequence>MAETLTELVARIKTDSTELEKGLTGAEKATEASSRRMQDSLKQVGIAMAAAGAAITAALGLMGKAAIDEEINIKRLATTVENSGTAYDSVRDSMEALIATTQRKTGVADDEQRNILNRLILVTNDYGKALELLPTVLDLAAAGEMDATTAATYLGKAFLELEDGAEEVSVRFGQASLKFKSMEDIQNRVAGAAENLVNPLSVLRASIGDVAESIGATLIPIIKGAVDKIVDIAIKIQDWITENPELAKTLAIVAAALGVVLTVVGGLILILPTLISGITAFGVVFHVALGPIGLISLAIAGLIAAGIALWHNWDKVANFFKDMWEGIKNVFNTSVNWIIDRINTLIGWINKIPFVNIGTIGHIGETPELSEQITRGIGGFQHGGIVPGAIGEPQLAVVHGGETIIPPNESMGSVVVNFTQPVFFDREDTMNRFVDMIRKGIQRQDRLRFGGAYSG</sequence>
<proteinExistence type="predicted"/>
<feature type="transmembrane region" description="Helical" evidence="2">
    <location>
        <begin position="250"/>
        <end position="271"/>
    </location>
</feature>
<evidence type="ECO:0000256" key="1">
    <source>
        <dbReference type="ARBA" id="ARBA00022612"/>
    </source>
</evidence>
<keyword evidence="2" id="KW-1133">Transmembrane helix</keyword>
<keyword evidence="2" id="KW-0472">Membrane</keyword>
<keyword evidence="1" id="KW-1188">Viral release from host cell</keyword>
<dbReference type="PANTHER" id="PTHR37813">
    <property type="entry name" value="FELS-2 PROPHAGE PROTEIN"/>
    <property type="match status" value="1"/>
</dbReference>
<protein>
    <recommendedName>
        <fullName evidence="4">Tail tape measure protein</fullName>
    </recommendedName>
</protein>